<dbReference type="Gene3D" id="3.40.50.880">
    <property type="match status" value="1"/>
</dbReference>
<organism evidence="10 11">
    <name type="scientific">Actinoallomurus acaciae</name>
    <dbReference type="NCBI Taxonomy" id="502577"/>
    <lineage>
        <taxon>Bacteria</taxon>
        <taxon>Bacillati</taxon>
        <taxon>Actinomycetota</taxon>
        <taxon>Actinomycetes</taxon>
        <taxon>Streptosporangiales</taxon>
        <taxon>Thermomonosporaceae</taxon>
        <taxon>Actinoallomurus</taxon>
    </lineage>
</organism>
<evidence type="ECO:0000256" key="3">
    <source>
        <dbReference type="ARBA" id="ARBA00012756"/>
    </source>
</evidence>
<dbReference type="PANTHER" id="PTHR36447:SF2">
    <property type="entry name" value="BETA-GALACTOSIDASE YESZ"/>
    <property type="match status" value="1"/>
</dbReference>
<evidence type="ECO:0000313" key="10">
    <source>
        <dbReference type="EMBL" id="MFB9831693.1"/>
    </source>
</evidence>
<dbReference type="InterPro" id="IPR017853">
    <property type="entry name" value="GH"/>
</dbReference>
<keyword evidence="7" id="KW-0326">Glycosidase</keyword>
<evidence type="ECO:0000256" key="4">
    <source>
        <dbReference type="ARBA" id="ARBA00022723"/>
    </source>
</evidence>
<feature type="domain" description="Glycoside hydrolase family 42 N-terminal" evidence="8">
    <location>
        <begin position="8"/>
        <end position="379"/>
    </location>
</feature>
<gene>
    <name evidence="10" type="ORF">ACFFNX_05755</name>
</gene>
<reference evidence="10 11" key="1">
    <citation type="submission" date="2024-09" db="EMBL/GenBank/DDBJ databases">
        <authorList>
            <person name="Sun Q."/>
            <person name="Mori K."/>
        </authorList>
    </citation>
    <scope>NUCLEOTIDE SEQUENCE [LARGE SCALE GENOMIC DNA]</scope>
    <source>
        <strain evidence="10 11">TBRC 0563</strain>
    </source>
</reference>
<keyword evidence="11" id="KW-1185">Reference proteome</keyword>
<protein>
    <recommendedName>
        <fullName evidence="3">beta-galactosidase</fullName>
        <ecNumber evidence="3">3.2.1.23</ecNumber>
    </recommendedName>
</protein>
<dbReference type="PANTHER" id="PTHR36447">
    <property type="entry name" value="BETA-GALACTOSIDASE GANA"/>
    <property type="match status" value="1"/>
</dbReference>
<dbReference type="Gene3D" id="3.20.20.80">
    <property type="entry name" value="Glycosidases"/>
    <property type="match status" value="1"/>
</dbReference>
<evidence type="ECO:0000256" key="5">
    <source>
        <dbReference type="ARBA" id="ARBA00022801"/>
    </source>
</evidence>
<comment type="caution">
    <text evidence="10">The sequence shown here is derived from an EMBL/GenBank/DDBJ whole genome shotgun (WGS) entry which is preliminary data.</text>
</comment>
<dbReference type="InterPro" id="IPR013738">
    <property type="entry name" value="Beta_galactosidase_Trimer"/>
</dbReference>
<dbReference type="EC" id="3.2.1.23" evidence="3"/>
<dbReference type="RefSeq" id="WP_378196295.1">
    <property type="nucleotide sequence ID" value="NZ_JBHLZP010000025.1"/>
</dbReference>
<evidence type="ECO:0000259" key="8">
    <source>
        <dbReference type="Pfam" id="PF02449"/>
    </source>
</evidence>
<dbReference type="SUPFAM" id="SSF51445">
    <property type="entry name" value="(Trans)glycosidases"/>
    <property type="match status" value="1"/>
</dbReference>
<sequence>MLLATQYYRPPFPDRARWGEDLRQIRDTGLEAIQIWATWAWLEPEPGRFVYDDVDELFEQAGRAGLKVIVNTIAELFPYWIHREVPDSRLVDHLGRPEQSATMSYSPVGLVPGGCPDNPRVRELIGRFLTDLAGRYAGSGELLVWDCWNEVRVKEESAGYTCYCDHTLAAWHDWLRRRYGTVDALSAAWHRRLSCWEDAPPGRGPGRSWVETIEFCEFLSDRTAGLLSHRADSIRAADPDHPVIAHGLMPLPVRPTGRHEQPLLRGSDWELASRLDGFGVSQFPAWFARTPPEFGLRLEAARSATGDRPFWVSELQGGAAGAGLTAMDPVHADLQQRWIWASYGRGAKAINFWCWRDEVFGRESGGFGVAGDDGHAERRLAALRDTTRVLRAHAGILDGYRPDQAAVGVVYEPSAARTDFAMNGADAGQAMDDTAGWIKTLERLQVPYDVLESAHLADLSPYRLLILPWALVVRPEAADALARWTEAGGTLIVESSVDAYSPLGFYRYPDERPFAARLGVRSRGRRPVDAGTLAFTVDGVTGSLPVAGWLEEFDATGAEVLGASSHGPALIRRAVGSGTVVAVGLHAGLAGDGERSAGLEGLLRTLVEAGAPTALRCDVGDGEVVQWRTGRSGDHRLLFVTNDGEATTVSFTGSADLFDGDLAEDLLTGATAKVTSQEGRASLTLSLAPGGSHVLCCPPPVPH</sequence>
<keyword evidence="6" id="KW-0862">Zinc</keyword>
<dbReference type="InterPro" id="IPR013529">
    <property type="entry name" value="Glyco_hydro_42_N"/>
</dbReference>
<dbReference type="Pfam" id="PF08532">
    <property type="entry name" value="Glyco_hydro_42M"/>
    <property type="match status" value="1"/>
</dbReference>
<name>A0ABV5YAH1_9ACTN</name>
<keyword evidence="5" id="KW-0378">Hydrolase</keyword>
<dbReference type="CDD" id="cd03143">
    <property type="entry name" value="A4_beta-galactosidase_middle_domain"/>
    <property type="match status" value="1"/>
</dbReference>
<dbReference type="InterPro" id="IPR029062">
    <property type="entry name" value="Class_I_gatase-like"/>
</dbReference>
<evidence type="ECO:0000256" key="1">
    <source>
        <dbReference type="ARBA" id="ARBA00001412"/>
    </source>
</evidence>
<proteinExistence type="inferred from homology"/>
<dbReference type="EMBL" id="JBHLZP010000025">
    <property type="protein sequence ID" value="MFB9831693.1"/>
    <property type="molecule type" value="Genomic_DNA"/>
</dbReference>
<dbReference type="Pfam" id="PF02449">
    <property type="entry name" value="Glyco_hydro_42"/>
    <property type="match status" value="1"/>
</dbReference>
<accession>A0ABV5YAH1</accession>
<dbReference type="SUPFAM" id="SSF52317">
    <property type="entry name" value="Class I glutamine amidotransferase-like"/>
    <property type="match status" value="1"/>
</dbReference>
<evidence type="ECO:0000256" key="2">
    <source>
        <dbReference type="ARBA" id="ARBA00005940"/>
    </source>
</evidence>
<evidence type="ECO:0000313" key="11">
    <source>
        <dbReference type="Proteomes" id="UP001589627"/>
    </source>
</evidence>
<evidence type="ECO:0000256" key="7">
    <source>
        <dbReference type="ARBA" id="ARBA00023295"/>
    </source>
</evidence>
<feature type="domain" description="Beta-galactosidase trimerisation" evidence="9">
    <location>
        <begin position="430"/>
        <end position="587"/>
    </location>
</feature>
<comment type="catalytic activity">
    <reaction evidence="1">
        <text>Hydrolysis of terminal non-reducing beta-D-galactose residues in beta-D-galactosides.</text>
        <dbReference type="EC" id="3.2.1.23"/>
    </reaction>
</comment>
<evidence type="ECO:0000259" key="9">
    <source>
        <dbReference type="Pfam" id="PF08532"/>
    </source>
</evidence>
<evidence type="ECO:0000256" key="6">
    <source>
        <dbReference type="ARBA" id="ARBA00022833"/>
    </source>
</evidence>
<dbReference type="Proteomes" id="UP001589627">
    <property type="component" value="Unassembled WGS sequence"/>
</dbReference>
<comment type="similarity">
    <text evidence="2">Belongs to the glycosyl hydrolase 42 family.</text>
</comment>
<dbReference type="InterPro" id="IPR003476">
    <property type="entry name" value="Glyco_hydro_42"/>
</dbReference>
<keyword evidence="4" id="KW-0479">Metal-binding</keyword>